<dbReference type="Pfam" id="PF07546">
    <property type="entry name" value="EMI"/>
    <property type="match status" value="1"/>
</dbReference>
<proteinExistence type="evidence at protein level"/>
<evidence type="ECO:0000256" key="2">
    <source>
        <dbReference type="ARBA" id="ARBA00022525"/>
    </source>
</evidence>
<dbReference type="PANTHER" id="PTHR15427:SF2">
    <property type="entry name" value="EMILIN-3"/>
    <property type="match status" value="1"/>
</dbReference>
<dbReference type="PROSITE" id="PS51041">
    <property type="entry name" value="EMI"/>
    <property type="match status" value="1"/>
</dbReference>
<evidence type="ECO:0000313" key="9">
    <source>
        <dbReference type="EMBL" id="RXN24128.1"/>
    </source>
</evidence>
<organism evidence="9 10">
    <name type="scientific">Labeo rohita</name>
    <name type="common">Indian major carp</name>
    <name type="synonym">Cyprinus rohita</name>
    <dbReference type="NCBI Taxonomy" id="84645"/>
    <lineage>
        <taxon>Eukaryota</taxon>
        <taxon>Metazoa</taxon>
        <taxon>Chordata</taxon>
        <taxon>Craniata</taxon>
        <taxon>Vertebrata</taxon>
        <taxon>Euteleostomi</taxon>
        <taxon>Actinopterygii</taxon>
        <taxon>Neopterygii</taxon>
        <taxon>Teleostei</taxon>
        <taxon>Ostariophysi</taxon>
        <taxon>Cypriniformes</taxon>
        <taxon>Cyprinidae</taxon>
        <taxon>Labeoninae</taxon>
        <taxon>Labeonini</taxon>
        <taxon>Labeo</taxon>
    </lineage>
</organism>
<evidence type="ECO:0000313" key="10">
    <source>
        <dbReference type="Proteomes" id="UP000290572"/>
    </source>
</evidence>
<dbReference type="Proteomes" id="UP000290572">
    <property type="component" value="Unassembled WGS sequence"/>
</dbReference>
<sequence length="974" mass="108176">MTEQVRTMVELDRAVEVKGWSAVEIPEVHGDGEVMTDLGGADGKMNPRGAGRTYCLDARSHGLRSFPDVLAHSGVKPQLYERTEFTPMIWDRLQTEPVCTRDLMLRETQKKATTDAKQMRGIFMCGGLLLVTLLLTSVDAKGNLYGSPYRYNLHKSGSVPQYNPGKPMGHHKNFCAYVVQKNITCVMQDGVATYVKPEYTTKCIWGQKCPVLTYRTLFKPQYKVGYKTITELEWRCCPGYSGENCGVGPTSDPDAMMPPFKGSFPRPGVKGYPRGHPNIPISGLEPGKPLSFPGGHPDNKPIPSGFLPPETPKTSYGPKGGVSGERLDRIEENLRKLTQDLETLNVLVTGMEGRLRVSLREDTKKMLTTLLGGAPRLLDTSVGFGLIPEGTPNGLDGEDLPGFGELVGRVMDVKDELRVKSEMLDEIHGMVMGHDGQLKKLIDTATGRPIPVDQRHLEELLDSRLAGMRVEVLDGFERRLTGLESHCDERIGQVQQQCHKEHLTGQEQIQLSLDGRETGLRKELGELQAQIQGLTVTESCCGEINSLTQRMFQLEDSITGLTESQRQLQVDLTEQTHHIETLLETRLVDIESRINASEHDGLGPEFSSLDGFKTLLDDKLKTLERRLFVAVEELSNATAPALLEGQVVPALETEIDSIRRRVEADLDGMQKQMSILEHLCTSACSPASSPETALIQTDVEDCKETEKKMLDRLDVHSSRLDHLNSTLQGILTQLSQEDLEGSIQGEITLLKINVNSVNRTLKGLRDSVSLFAREVGHVNSTWQERENRLVTQVQGISDLVERQASMLGAGERRLIQLKVELQSLRRRLAGELQGCRSSTQGMQQEVMGVESRITQVEGQCGSLGELADDLERIRSELERHSDSFLAQVNGTLTSHSEQLVQLKDGLKDCMSKTDPARLRGDGLLTDCAVLLFQVWELSENGMSGVRDPLAEKKLHHIGAGYQPQTVYRHDRRRS</sequence>
<comment type="caution">
    <text evidence="9">The sequence shown here is derived from an EMBL/GenBank/DDBJ whole genome shotgun (WGS) entry which is preliminary data.</text>
</comment>
<protein>
    <submittedName>
        <fullName evidence="9">EMILIN-3-like protein</fullName>
    </submittedName>
</protein>
<evidence type="ECO:0000256" key="3">
    <source>
        <dbReference type="ARBA" id="ARBA00022530"/>
    </source>
</evidence>
<feature type="domain" description="EMI" evidence="8">
    <location>
        <begin position="171"/>
        <end position="247"/>
    </location>
</feature>
<dbReference type="GO" id="GO:0031012">
    <property type="term" value="C:extracellular matrix"/>
    <property type="evidence" value="ECO:0007669"/>
    <property type="project" value="TreeGrafter"/>
</dbReference>
<gene>
    <name evidence="9" type="ORF">ROHU_022338</name>
</gene>
<dbReference type="PANTHER" id="PTHR15427">
    <property type="entry name" value="EMILIN ELASTIN MICROFIBRIL INTERFACE-LOCATED PROTEIN ELASTIN MICROFIBRIL INTERFACER"/>
    <property type="match status" value="1"/>
</dbReference>
<dbReference type="AlphaFoldDB" id="A0A498MRC1"/>
<evidence type="ECO:0000256" key="4">
    <source>
        <dbReference type="ARBA" id="ARBA00022729"/>
    </source>
</evidence>
<keyword evidence="11" id="KW-1267">Proteomics identification</keyword>
<keyword evidence="5" id="KW-1015">Disulfide bond</keyword>
<keyword evidence="7" id="KW-1133">Transmembrane helix</keyword>
<keyword evidence="7" id="KW-0812">Transmembrane</keyword>
<evidence type="ECO:0000259" key="8">
    <source>
        <dbReference type="PROSITE" id="PS51041"/>
    </source>
</evidence>
<reference evidence="9 10" key="1">
    <citation type="submission" date="2018-03" db="EMBL/GenBank/DDBJ databases">
        <title>Draft genome sequence of Rohu Carp (Labeo rohita).</title>
        <authorList>
            <person name="Das P."/>
            <person name="Kushwaha B."/>
            <person name="Joshi C.G."/>
            <person name="Kumar D."/>
            <person name="Nagpure N.S."/>
            <person name="Sahoo L."/>
            <person name="Das S.P."/>
            <person name="Bit A."/>
            <person name="Patnaik S."/>
            <person name="Meher P.K."/>
            <person name="Jayasankar P."/>
            <person name="Koringa P.G."/>
            <person name="Patel N.V."/>
            <person name="Hinsu A.T."/>
            <person name="Kumar R."/>
            <person name="Pandey M."/>
            <person name="Agarwal S."/>
            <person name="Srivastava S."/>
            <person name="Singh M."/>
            <person name="Iquebal M.A."/>
            <person name="Jaiswal S."/>
            <person name="Angadi U.B."/>
            <person name="Kumar N."/>
            <person name="Raza M."/>
            <person name="Shah T.M."/>
            <person name="Rai A."/>
            <person name="Jena J.K."/>
        </authorList>
    </citation>
    <scope>NUCLEOTIDE SEQUENCE [LARGE SCALE GENOMIC DNA]</scope>
    <source>
        <strain evidence="9">DASCIFA01</strain>
        <tissue evidence="9">Testis</tissue>
    </source>
</reference>
<keyword evidence="4" id="KW-0732">Signal</keyword>
<accession>A0A498MRC1</accession>
<name>A0A498MRC1_LABRO</name>
<comment type="subcellular location">
    <subcellularLocation>
        <location evidence="1">Secreted</location>
        <location evidence="1">Extracellular space</location>
        <location evidence="1">Extracellular matrix</location>
    </subcellularLocation>
</comment>
<evidence type="ECO:0000256" key="5">
    <source>
        <dbReference type="ARBA" id="ARBA00023157"/>
    </source>
</evidence>
<feature type="transmembrane region" description="Helical" evidence="7">
    <location>
        <begin position="121"/>
        <end position="138"/>
    </location>
</feature>
<dbReference type="InterPro" id="IPR050392">
    <property type="entry name" value="Collagen/C1q_domain"/>
</dbReference>
<evidence type="ECO:0000256" key="1">
    <source>
        <dbReference type="ARBA" id="ARBA00004498"/>
    </source>
</evidence>
<keyword evidence="3" id="KW-0272">Extracellular matrix</keyword>
<dbReference type="InterPro" id="IPR011489">
    <property type="entry name" value="EMI_domain"/>
</dbReference>
<dbReference type="GO" id="GO:0005576">
    <property type="term" value="C:extracellular region"/>
    <property type="evidence" value="ECO:0007669"/>
    <property type="project" value="UniProtKB-SubCell"/>
</dbReference>
<feature type="region of interest" description="Disordered" evidence="6">
    <location>
        <begin position="278"/>
        <end position="323"/>
    </location>
</feature>
<evidence type="ECO:0000256" key="7">
    <source>
        <dbReference type="SAM" id="Phobius"/>
    </source>
</evidence>
<evidence type="ECO:0000256" key="6">
    <source>
        <dbReference type="SAM" id="MobiDB-lite"/>
    </source>
</evidence>
<keyword evidence="2" id="KW-0964">Secreted</keyword>
<dbReference type="EMBL" id="QBIY01012550">
    <property type="protein sequence ID" value="RXN24128.1"/>
    <property type="molecule type" value="Genomic_DNA"/>
</dbReference>
<evidence type="ECO:0007829" key="11">
    <source>
        <dbReference type="PeptideAtlas" id="A0A498MRC1"/>
    </source>
</evidence>
<keyword evidence="7" id="KW-0472">Membrane</keyword>
<keyword evidence="10" id="KW-1185">Reference proteome</keyword>